<dbReference type="CDD" id="cd00156">
    <property type="entry name" value="REC"/>
    <property type="match status" value="1"/>
</dbReference>
<sequence>MSQNYPNIIAIDDEECLLEAYEMALSSTKVNLITSSDSAQGIELIVKHNPIVVFVDLKMPNLSGTQVVKKIHELGISTKIYIVSAYIEEFMPELEDMKRRGIEYEIAVKPLYPKEIRQIVTSYISIENSEPKAEEKSTSKTQDIELMCNYLTFTILGLLDKVDEFEAKLQKVASSSNIQRIKTTKIRANYLPEKNPYRDIFNSAHLEAHIEKPLIKLIEEAYTRDDIILVVQVNSKFNIVV</sequence>
<dbReference type="InterPro" id="IPR001789">
    <property type="entry name" value="Sig_transdc_resp-reg_receiver"/>
</dbReference>
<evidence type="ECO:0000313" key="5">
    <source>
        <dbReference type="Proteomes" id="UP000291106"/>
    </source>
</evidence>
<organism evidence="4 5">
    <name type="scientific">Shewanella maritima</name>
    <dbReference type="NCBI Taxonomy" id="2520507"/>
    <lineage>
        <taxon>Bacteria</taxon>
        <taxon>Pseudomonadati</taxon>
        <taxon>Pseudomonadota</taxon>
        <taxon>Gammaproteobacteria</taxon>
        <taxon>Alteromonadales</taxon>
        <taxon>Shewanellaceae</taxon>
        <taxon>Shewanella</taxon>
    </lineage>
</organism>
<dbReference type="RefSeq" id="WP_130597592.1">
    <property type="nucleotide sequence ID" value="NZ_CP036200.1"/>
</dbReference>
<dbReference type="InterPro" id="IPR011006">
    <property type="entry name" value="CheY-like_superfamily"/>
</dbReference>
<dbReference type="GO" id="GO:0000160">
    <property type="term" value="P:phosphorelay signal transduction system"/>
    <property type="evidence" value="ECO:0007669"/>
    <property type="project" value="InterPro"/>
</dbReference>
<dbReference type="PANTHER" id="PTHR44591:SF3">
    <property type="entry name" value="RESPONSE REGULATORY DOMAIN-CONTAINING PROTEIN"/>
    <property type="match status" value="1"/>
</dbReference>
<dbReference type="PANTHER" id="PTHR44591">
    <property type="entry name" value="STRESS RESPONSE REGULATOR PROTEIN 1"/>
    <property type="match status" value="1"/>
</dbReference>
<dbReference type="EMBL" id="CP036200">
    <property type="protein sequence ID" value="QBF81618.1"/>
    <property type="molecule type" value="Genomic_DNA"/>
</dbReference>
<gene>
    <name evidence="4" type="ORF">EXU30_02100</name>
</gene>
<evidence type="ECO:0000313" key="4">
    <source>
        <dbReference type="EMBL" id="QBF81618.1"/>
    </source>
</evidence>
<dbReference type="AlphaFoldDB" id="A0A411PDP5"/>
<dbReference type="Pfam" id="PF00072">
    <property type="entry name" value="Response_reg"/>
    <property type="match status" value="1"/>
</dbReference>
<dbReference type="Proteomes" id="UP000291106">
    <property type="component" value="Chromosome"/>
</dbReference>
<proteinExistence type="predicted"/>
<dbReference type="KEGG" id="smai:EXU30_02100"/>
<evidence type="ECO:0000259" key="3">
    <source>
        <dbReference type="PROSITE" id="PS50110"/>
    </source>
</evidence>
<dbReference type="SMART" id="SM00448">
    <property type="entry name" value="REC"/>
    <property type="match status" value="1"/>
</dbReference>
<keyword evidence="1 2" id="KW-0597">Phosphoprotein</keyword>
<dbReference type="InterPro" id="IPR050595">
    <property type="entry name" value="Bact_response_regulator"/>
</dbReference>
<feature type="modified residue" description="4-aspartylphosphate" evidence="2">
    <location>
        <position position="56"/>
    </location>
</feature>
<dbReference type="PROSITE" id="PS50110">
    <property type="entry name" value="RESPONSE_REGULATORY"/>
    <property type="match status" value="1"/>
</dbReference>
<accession>A0A411PDP5</accession>
<dbReference type="Gene3D" id="3.40.50.2300">
    <property type="match status" value="1"/>
</dbReference>
<evidence type="ECO:0000256" key="1">
    <source>
        <dbReference type="ARBA" id="ARBA00022553"/>
    </source>
</evidence>
<keyword evidence="5" id="KW-1185">Reference proteome</keyword>
<dbReference type="OrthoDB" id="9796655at2"/>
<reference evidence="4 5" key="1">
    <citation type="submission" date="2019-02" db="EMBL/GenBank/DDBJ databases">
        <title>Shewanella sp. D4-2 isolated from Dokdo Island.</title>
        <authorList>
            <person name="Baek K."/>
        </authorList>
    </citation>
    <scope>NUCLEOTIDE SEQUENCE [LARGE SCALE GENOMIC DNA]</scope>
    <source>
        <strain evidence="4 5">D4-2</strain>
    </source>
</reference>
<protein>
    <submittedName>
        <fullName evidence="4">Response regulator</fullName>
    </submittedName>
</protein>
<evidence type="ECO:0000256" key="2">
    <source>
        <dbReference type="PROSITE-ProRule" id="PRU00169"/>
    </source>
</evidence>
<feature type="domain" description="Response regulatory" evidence="3">
    <location>
        <begin position="7"/>
        <end position="124"/>
    </location>
</feature>
<dbReference type="SUPFAM" id="SSF52172">
    <property type="entry name" value="CheY-like"/>
    <property type="match status" value="1"/>
</dbReference>
<name>A0A411PDP5_9GAMM</name>